<dbReference type="EMBL" id="QGLL01000001">
    <property type="protein sequence ID" value="PXY85731.1"/>
    <property type="molecule type" value="Genomic_DNA"/>
</dbReference>
<organism evidence="1 2">
    <name type="scientific">Bifidobacterium asteroides</name>
    <dbReference type="NCBI Taxonomy" id="1684"/>
    <lineage>
        <taxon>Bacteria</taxon>
        <taxon>Bacillati</taxon>
        <taxon>Actinomycetota</taxon>
        <taxon>Actinomycetes</taxon>
        <taxon>Bifidobacteriales</taxon>
        <taxon>Bifidobacteriaceae</taxon>
        <taxon>Bifidobacterium</taxon>
    </lineage>
</organism>
<proteinExistence type="predicted"/>
<gene>
    <name evidence="1" type="ORF">DKK75_00720</name>
</gene>
<accession>A0A318MP04</accession>
<protein>
    <submittedName>
        <fullName evidence="1">Uncharacterized protein</fullName>
    </submittedName>
</protein>
<dbReference type="Proteomes" id="UP000247744">
    <property type="component" value="Unassembled WGS sequence"/>
</dbReference>
<evidence type="ECO:0000313" key="1">
    <source>
        <dbReference type="EMBL" id="PXY85731.1"/>
    </source>
</evidence>
<sequence>MPTNLLGRRGDCARNQRGLKLSDLFCFHPAHGWSTGYWRLAFQILMNLLQIAITNEASVSEAPDSIMDALVAGGYRSVQSLDRLRWRTG</sequence>
<name>A0A318MP04_9BIFI</name>
<dbReference type="AlphaFoldDB" id="A0A318MP04"/>
<reference evidence="1 2" key="1">
    <citation type="submission" date="2018-05" db="EMBL/GenBank/DDBJ databases">
        <title>Reference genomes for bee gut microbiota database.</title>
        <authorList>
            <person name="Ellegaard K.M."/>
        </authorList>
    </citation>
    <scope>NUCLEOTIDE SEQUENCE [LARGE SCALE GENOMIC DNA]</scope>
    <source>
        <strain evidence="1 2">ESL0200</strain>
    </source>
</reference>
<comment type="caution">
    <text evidence="1">The sequence shown here is derived from an EMBL/GenBank/DDBJ whole genome shotgun (WGS) entry which is preliminary data.</text>
</comment>
<evidence type="ECO:0000313" key="2">
    <source>
        <dbReference type="Proteomes" id="UP000247744"/>
    </source>
</evidence>